<organism evidence="1 2">
    <name type="scientific">Triticum urartu</name>
    <name type="common">Red wild einkorn</name>
    <name type="synonym">Crithodium urartu</name>
    <dbReference type="NCBI Taxonomy" id="4572"/>
    <lineage>
        <taxon>Eukaryota</taxon>
        <taxon>Viridiplantae</taxon>
        <taxon>Streptophyta</taxon>
        <taxon>Embryophyta</taxon>
        <taxon>Tracheophyta</taxon>
        <taxon>Spermatophyta</taxon>
        <taxon>Magnoliopsida</taxon>
        <taxon>Liliopsida</taxon>
        <taxon>Poales</taxon>
        <taxon>Poaceae</taxon>
        <taxon>BOP clade</taxon>
        <taxon>Pooideae</taxon>
        <taxon>Triticodae</taxon>
        <taxon>Triticeae</taxon>
        <taxon>Triticinae</taxon>
        <taxon>Triticum</taxon>
    </lineage>
</organism>
<proteinExistence type="predicted"/>
<keyword evidence="2" id="KW-1185">Reference proteome</keyword>
<accession>A0A8R7VKF6</accession>
<dbReference type="Gramene" id="TuG1812S0002991900.01.T01">
    <property type="protein sequence ID" value="TuG1812S0002991900.01.T01.s_cds25878"/>
    <property type="gene ID" value="TuG1812S0002991900.01"/>
</dbReference>
<dbReference type="AlphaFoldDB" id="A0A8R7VKF6"/>
<evidence type="ECO:0000313" key="2">
    <source>
        <dbReference type="Proteomes" id="UP000015106"/>
    </source>
</evidence>
<sequence>MEAGLEAVHVLPAKRHGHLHRAASRSHQHHYLRRAEHRHDLRSAWLPPPEVHLVRHEPVRRPLPGQPVPRDAPDGLRPPVGVAQRVLLHVLADRTPHSRGRACECGAVVVAAEVACLGPRVAKLDAVAEEAGVQRRAQAPTAVRGEQEVHVFIVSSPVVRVLGAGEGCPEQGRDGDERGWRLRRLVLVALLQDAALERLDLGGGEQVGPPALPRPVRLCERVHRGQIRRREPGKLACSRLCFGVPQDARPVEHRRWHEPCQRQRAIS</sequence>
<reference evidence="1" key="2">
    <citation type="submission" date="2022-06" db="UniProtKB">
        <authorList>
            <consortium name="EnsemblPlants"/>
        </authorList>
    </citation>
    <scope>IDENTIFICATION</scope>
</reference>
<evidence type="ECO:0000313" key="1">
    <source>
        <dbReference type="EnsemblPlants" id="TuG1812S0002991900.01.T01.s_cds25878"/>
    </source>
</evidence>
<protein>
    <submittedName>
        <fullName evidence="1">Uncharacterized protein</fullName>
    </submittedName>
</protein>
<reference evidence="2" key="1">
    <citation type="journal article" date="2013" name="Nature">
        <title>Draft genome of the wheat A-genome progenitor Triticum urartu.</title>
        <authorList>
            <person name="Ling H.Q."/>
            <person name="Zhao S."/>
            <person name="Liu D."/>
            <person name="Wang J."/>
            <person name="Sun H."/>
            <person name="Zhang C."/>
            <person name="Fan H."/>
            <person name="Li D."/>
            <person name="Dong L."/>
            <person name="Tao Y."/>
            <person name="Gao C."/>
            <person name="Wu H."/>
            <person name="Li Y."/>
            <person name="Cui Y."/>
            <person name="Guo X."/>
            <person name="Zheng S."/>
            <person name="Wang B."/>
            <person name="Yu K."/>
            <person name="Liang Q."/>
            <person name="Yang W."/>
            <person name="Lou X."/>
            <person name="Chen J."/>
            <person name="Feng M."/>
            <person name="Jian J."/>
            <person name="Zhang X."/>
            <person name="Luo G."/>
            <person name="Jiang Y."/>
            <person name="Liu J."/>
            <person name="Wang Z."/>
            <person name="Sha Y."/>
            <person name="Zhang B."/>
            <person name="Wu H."/>
            <person name="Tang D."/>
            <person name="Shen Q."/>
            <person name="Xue P."/>
            <person name="Zou S."/>
            <person name="Wang X."/>
            <person name="Liu X."/>
            <person name="Wang F."/>
            <person name="Yang Y."/>
            <person name="An X."/>
            <person name="Dong Z."/>
            <person name="Zhang K."/>
            <person name="Zhang X."/>
            <person name="Luo M.C."/>
            <person name="Dvorak J."/>
            <person name="Tong Y."/>
            <person name="Wang J."/>
            <person name="Yang H."/>
            <person name="Li Z."/>
            <person name="Wang D."/>
            <person name="Zhang A."/>
            <person name="Wang J."/>
        </authorList>
    </citation>
    <scope>NUCLEOTIDE SEQUENCE</scope>
    <source>
        <strain evidence="2">cv. G1812</strain>
    </source>
</reference>
<dbReference type="Proteomes" id="UP000015106">
    <property type="component" value="Unassembled WGS sequence"/>
</dbReference>
<dbReference type="EnsemblPlants" id="TuG1812S0002991900.01.T01">
    <property type="protein sequence ID" value="TuG1812S0002991900.01.T01.s_cds25878"/>
    <property type="gene ID" value="TuG1812S0002991900.01"/>
</dbReference>
<name>A0A8R7VKF6_TRIUA</name>